<dbReference type="AlphaFoldDB" id="A0AA38CHZ3"/>
<evidence type="ECO:0000313" key="3">
    <source>
        <dbReference type="Proteomes" id="UP000824469"/>
    </source>
</evidence>
<feature type="non-terminal residue" evidence="2">
    <location>
        <position position="125"/>
    </location>
</feature>
<keyword evidence="3" id="KW-1185">Reference proteome</keyword>
<dbReference type="Proteomes" id="UP000824469">
    <property type="component" value="Unassembled WGS sequence"/>
</dbReference>
<evidence type="ECO:0000313" key="2">
    <source>
        <dbReference type="EMBL" id="KAH9299218.1"/>
    </source>
</evidence>
<feature type="region of interest" description="Disordered" evidence="1">
    <location>
        <begin position="60"/>
        <end position="84"/>
    </location>
</feature>
<sequence length="125" mass="13610">YIESNEFRTAPRLLRDCSATAPRLLRDCSTAVPRLFRDCSVAVPRLFRDYSVTILGLCHGRTKRTSNPNRVHGGGSAPGQENNASPWSWIDLAFPIVDGSANPSHIHSSSGGVPGKDEVHGELEQ</sequence>
<reference evidence="2 3" key="1">
    <citation type="journal article" date="2021" name="Nat. Plants">
        <title>The Taxus genome provides insights into paclitaxel biosynthesis.</title>
        <authorList>
            <person name="Xiong X."/>
            <person name="Gou J."/>
            <person name="Liao Q."/>
            <person name="Li Y."/>
            <person name="Zhou Q."/>
            <person name="Bi G."/>
            <person name="Li C."/>
            <person name="Du R."/>
            <person name="Wang X."/>
            <person name="Sun T."/>
            <person name="Guo L."/>
            <person name="Liang H."/>
            <person name="Lu P."/>
            <person name="Wu Y."/>
            <person name="Zhang Z."/>
            <person name="Ro D.K."/>
            <person name="Shang Y."/>
            <person name="Huang S."/>
            <person name="Yan J."/>
        </authorList>
    </citation>
    <scope>NUCLEOTIDE SEQUENCE [LARGE SCALE GENOMIC DNA]</scope>
    <source>
        <strain evidence="2">Ta-2019</strain>
    </source>
</reference>
<evidence type="ECO:0000256" key="1">
    <source>
        <dbReference type="SAM" id="MobiDB-lite"/>
    </source>
</evidence>
<organism evidence="2 3">
    <name type="scientific">Taxus chinensis</name>
    <name type="common">Chinese yew</name>
    <name type="synonym">Taxus wallichiana var. chinensis</name>
    <dbReference type="NCBI Taxonomy" id="29808"/>
    <lineage>
        <taxon>Eukaryota</taxon>
        <taxon>Viridiplantae</taxon>
        <taxon>Streptophyta</taxon>
        <taxon>Embryophyta</taxon>
        <taxon>Tracheophyta</taxon>
        <taxon>Spermatophyta</taxon>
        <taxon>Pinopsida</taxon>
        <taxon>Pinidae</taxon>
        <taxon>Conifers II</taxon>
        <taxon>Cupressales</taxon>
        <taxon>Taxaceae</taxon>
        <taxon>Taxus</taxon>
    </lineage>
</organism>
<dbReference type="EMBL" id="JAHRHJ020000010">
    <property type="protein sequence ID" value="KAH9299218.1"/>
    <property type="molecule type" value="Genomic_DNA"/>
</dbReference>
<feature type="compositionally biased region" description="Polar residues" evidence="1">
    <location>
        <begin position="101"/>
        <end position="111"/>
    </location>
</feature>
<protein>
    <submittedName>
        <fullName evidence="2">Uncharacterized protein</fullName>
    </submittedName>
</protein>
<accession>A0AA38CHZ3</accession>
<feature type="region of interest" description="Disordered" evidence="1">
    <location>
        <begin position="101"/>
        <end position="125"/>
    </location>
</feature>
<feature type="compositionally biased region" description="Basic and acidic residues" evidence="1">
    <location>
        <begin position="115"/>
        <end position="125"/>
    </location>
</feature>
<name>A0AA38CHZ3_TAXCH</name>
<feature type="non-terminal residue" evidence="2">
    <location>
        <position position="1"/>
    </location>
</feature>
<gene>
    <name evidence="2" type="ORF">KI387_030900</name>
</gene>
<proteinExistence type="predicted"/>
<comment type="caution">
    <text evidence="2">The sequence shown here is derived from an EMBL/GenBank/DDBJ whole genome shotgun (WGS) entry which is preliminary data.</text>
</comment>